<dbReference type="Proteomes" id="UP000031443">
    <property type="component" value="Unassembled WGS sequence"/>
</dbReference>
<keyword evidence="1" id="KW-0732">Signal</keyword>
<sequence>MHLPGPVLLLISGTTLQLAGAGPKEPSCRCAEADTGALPELWREAPIFHLQISQHSARVHMLSDDKEAEWGKASGLLTEVMTAKQEGFKNFSGAHSVAIDLRNFLERSLGKILSIAELMQITIDVATNNR</sequence>
<evidence type="ECO:0000256" key="1">
    <source>
        <dbReference type="SAM" id="SignalP"/>
    </source>
</evidence>
<organism evidence="2 3">
    <name type="scientific">Chelonia mydas</name>
    <name type="common">Green sea-turtle</name>
    <name type="synonym">Chelonia agassizi</name>
    <dbReference type="NCBI Taxonomy" id="8469"/>
    <lineage>
        <taxon>Eukaryota</taxon>
        <taxon>Metazoa</taxon>
        <taxon>Chordata</taxon>
        <taxon>Craniata</taxon>
        <taxon>Vertebrata</taxon>
        <taxon>Euteleostomi</taxon>
        <taxon>Archelosauria</taxon>
        <taxon>Testudinata</taxon>
        <taxon>Testudines</taxon>
        <taxon>Cryptodira</taxon>
        <taxon>Durocryptodira</taxon>
        <taxon>Americhelydia</taxon>
        <taxon>Chelonioidea</taxon>
        <taxon>Cheloniidae</taxon>
        <taxon>Chelonia</taxon>
    </lineage>
</organism>
<feature type="signal peptide" evidence="1">
    <location>
        <begin position="1"/>
        <end position="21"/>
    </location>
</feature>
<reference evidence="3" key="1">
    <citation type="journal article" date="2013" name="Nat. Genet.">
        <title>The draft genomes of soft-shell turtle and green sea turtle yield insights into the development and evolution of the turtle-specific body plan.</title>
        <authorList>
            <person name="Wang Z."/>
            <person name="Pascual-Anaya J."/>
            <person name="Zadissa A."/>
            <person name="Li W."/>
            <person name="Niimura Y."/>
            <person name="Huang Z."/>
            <person name="Li C."/>
            <person name="White S."/>
            <person name="Xiong Z."/>
            <person name="Fang D."/>
            <person name="Wang B."/>
            <person name="Ming Y."/>
            <person name="Chen Y."/>
            <person name="Zheng Y."/>
            <person name="Kuraku S."/>
            <person name="Pignatelli M."/>
            <person name="Herrero J."/>
            <person name="Beal K."/>
            <person name="Nozawa M."/>
            <person name="Li Q."/>
            <person name="Wang J."/>
            <person name="Zhang H."/>
            <person name="Yu L."/>
            <person name="Shigenobu S."/>
            <person name="Wang J."/>
            <person name="Liu J."/>
            <person name="Flicek P."/>
            <person name="Searle S."/>
            <person name="Wang J."/>
            <person name="Kuratani S."/>
            <person name="Yin Y."/>
            <person name="Aken B."/>
            <person name="Zhang G."/>
            <person name="Irie N."/>
        </authorList>
    </citation>
    <scope>NUCLEOTIDE SEQUENCE [LARGE SCALE GENOMIC DNA]</scope>
</reference>
<evidence type="ECO:0000313" key="3">
    <source>
        <dbReference type="Proteomes" id="UP000031443"/>
    </source>
</evidence>
<evidence type="ECO:0000313" key="2">
    <source>
        <dbReference type="EMBL" id="EMP31108.1"/>
    </source>
</evidence>
<dbReference type="EMBL" id="KB546907">
    <property type="protein sequence ID" value="EMP31108.1"/>
    <property type="molecule type" value="Genomic_DNA"/>
</dbReference>
<name>M7BG86_CHEMY</name>
<dbReference type="AlphaFoldDB" id="M7BG86"/>
<proteinExistence type="predicted"/>
<protein>
    <submittedName>
        <fullName evidence="2">Uncharacterized protein</fullName>
    </submittedName>
</protein>
<feature type="chain" id="PRO_5004080005" evidence="1">
    <location>
        <begin position="22"/>
        <end position="130"/>
    </location>
</feature>
<accession>M7BG86</accession>
<keyword evidence="3" id="KW-1185">Reference proteome</keyword>
<gene>
    <name evidence="2" type="ORF">UY3_11792</name>
</gene>